<keyword evidence="2" id="KW-1185">Reference proteome</keyword>
<evidence type="ECO:0000313" key="2">
    <source>
        <dbReference type="Proteomes" id="UP000824166"/>
    </source>
</evidence>
<name>A0ABS6I808_9MICC</name>
<dbReference type="Proteomes" id="UP000824166">
    <property type="component" value="Unassembled WGS sequence"/>
</dbReference>
<accession>A0ABS6I808</accession>
<dbReference type="RefSeq" id="WP_216925973.1">
    <property type="nucleotide sequence ID" value="NZ_JAHOPC010000010.1"/>
</dbReference>
<gene>
    <name evidence="1" type="ORF">KSW38_16325</name>
</gene>
<comment type="caution">
    <text evidence="1">The sequence shown here is derived from an EMBL/GenBank/DDBJ whole genome shotgun (WGS) entry which is preliminary data.</text>
</comment>
<evidence type="ECO:0000313" key="1">
    <source>
        <dbReference type="EMBL" id="MBU8867855.1"/>
    </source>
</evidence>
<proteinExistence type="predicted"/>
<organism evidence="1 2">
    <name type="scientific">Paenarthrobacter aromaticivorans</name>
    <dbReference type="NCBI Taxonomy" id="2849150"/>
    <lineage>
        <taxon>Bacteria</taxon>
        <taxon>Bacillati</taxon>
        <taxon>Actinomycetota</taxon>
        <taxon>Actinomycetes</taxon>
        <taxon>Micrococcales</taxon>
        <taxon>Micrococcaceae</taxon>
        <taxon>Paenarthrobacter</taxon>
    </lineage>
</organism>
<reference evidence="1 2" key="1">
    <citation type="submission" date="2021-06" db="EMBL/GenBank/DDBJ databases">
        <authorList>
            <person name="Jeong J.W."/>
        </authorList>
    </citation>
    <scope>NUCLEOTIDE SEQUENCE [LARGE SCALE GENOMIC DNA]</scope>
    <source>
        <strain evidence="1 2">MMS21-TAE1-1</strain>
    </source>
</reference>
<dbReference type="EMBL" id="JAHOPC010000010">
    <property type="protein sequence ID" value="MBU8867855.1"/>
    <property type="molecule type" value="Genomic_DNA"/>
</dbReference>
<sequence length="47" mass="4992">MKVTLTAEAGYGQVSYVEAEGETYEEAKAAAEALIPEDSKAIVLRTS</sequence>
<protein>
    <submittedName>
        <fullName evidence="1">Uncharacterized protein</fullName>
    </submittedName>
</protein>